<dbReference type="GO" id="GO:0034511">
    <property type="term" value="F:U3 snoRNA binding"/>
    <property type="evidence" value="ECO:0000318"/>
    <property type="project" value="GO_Central"/>
</dbReference>
<dbReference type="FunCoup" id="A2FEF0">
    <property type="interactions" value="804"/>
</dbReference>
<keyword evidence="7" id="KW-1185">Reference proteome</keyword>
<dbReference type="eggNOG" id="KOG2340">
    <property type="taxonomic scope" value="Eukaryota"/>
</dbReference>
<accession>A2FEF0</accession>
<dbReference type="KEGG" id="tva:4754511"/>
<evidence type="ECO:0000256" key="2">
    <source>
        <dbReference type="ARBA" id="ARBA00009223"/>
    </source>
</evidence>
<organism evidence="6 7">
    <name type="scientific">Trichomonas vaginalis (strain ATCC PRA-98 / G3)</name>
    <dbReference type="NCBI Taxonomy" id="412133"/>
    <lineage>
        <taxon>Eukaryota</taxon>
        <taxon>Metamonada</taxon>
        <taxon>Parabasalia</taxon>
        <taxon>Trichomonadida</taxon>
        <taxon>Trichomonadidae</taxon>
        <taxon>Trichomonas</taxon>
    </lineage>
</organism>
<evidence type="ECO:0008006" key="8">
    <source>
        <dbReference type="Google" id="ProtNLM"/>
    </source>
</evidence>
<dbReference type="OrthoDB" id="10264378at2759"/>
<dbReference type="VEuPathDB" id="TrichDB:TVAG_075430"/>
<dbReference type="Proteomes" id="UP000001542">
    <property type="component" value="Unassembled WGS sequence"/>
</dbReference>
<feature type="domain" description="UTP25 NTP hydrolase-like" evidence="5">
    <location>
        <begin position="130"/>
        <end position="371"/>
    </location>
</feature>
<dbReference type="Pfam" id="PF06862">
    <property type="entry name" value="Utp25_C"/>
    <property type="match status" value="1"/>
</dbReference>
<evidence type="ECO:0000313" key="6">
    <source>
        <dbReference type="EMBL" id="EAX96737.1"/>
    </source>
</evidence>
<dbReference type="EMBL" id="DS113746">
    <property type="protein sequence ID" value="EAX96737.1"/>
    <property type="molecule type" value="Genomic_DNA"/>
</dbReference>
<evidence type="ECO:0000256" key="1">
    <source>
        <dbReference type="ARBA" id="ARBA00004604"/>
    </source>
</evidence>
<dbReference type="RefSeq" id="XP_001309667.1">
    <property type="nucleotide sequence ID" value="XM_001309666.1"/>
</dbReference>
<sequence length="555" mass="64140">MKRTAADFLKLLSKVNKDVVNTEIETEHKQEEKKEEKIEIQQHDVDIYQNLPQIELSGAPIEFNEWFNEMEHDFSKPKPEAQMYNSPYGILRTTLPKLPKGPIKLNPLLANTKQCKKIMDKIIANPIFDYEDFLYTTKPEDTIDEVRKITALHVLNHVINDFDAKKNRPTGSLKRDSGFTPTVVLIIASSKLQAYKFVSDLLEFVPEDILIEHEDRFRLEYGAEVPNGVIQSHPKDWLAYFGGNNEQDFKTAIRFFGDKISLCQQMSKSQIVIASPVGIMLHKDTSFLSSIEILVLDTLDFLEVQNSQRLSECIKTINQKPMTVEETDWSRLRTYFSDKNHPKMRQNIGYATVMTPEMISLFSSFENIRGSNIVKQSFTKSLFNPGVEQVFRRIPAPNIVSTADQNFKIFQLRILPQIKAWRAASDKPGRTIIFFASSMLFYRARKLLDDSGVIFLELADEATKKDSIKMRKAYTEDPNAVMLITERYYFHFRPKFLDTGRIIFYGAPTYPQFVSELAKDIPVFLYFNEYDDLALERLCGGEMAMRLVKDEVYLI</sequence>
<dbReference type="InParanoid" id="A2FEF0"/>
<evidence type="ECO:0000256" key="3">
    <source>
        <dbReference type="ARBA" id="ARBA00023242"/>
    </source>
</evidence>
<comment type="similarity">
    <text evidence="2">Belongs to the UTP25 family.</text>
</comment>
<dbReference type="InterPro" id="IPR010678">
    <property type="entry name" value="UTP25"/>
</dbReference>
<dbReference type="GO" id="GO:0019843">
    <property type="term" value="F:rRNA binding"/>
    <property type="evidence" value="ECO:0000318"/>
    <property type="project" value="GO_Central"/>
</dbReference>
<dbReference type="GO" id="GO:0000462">
    <property type="term" value="P:maturation of SSU-rRNA from tricistronic rRNA transcript (SSU-rRNA, 5.8S rRNA, LSU-rRNA)"/>
    <property type="evidence" value="ECO:0000318"/>
    <property type="project" value="GO_Central"/>
</dbReference>
<protein>
    <recommendedName>
        <fullName evidence="8">U3 small nucleolar RNA-associated protein 25</fullName>
    </recommendedName>
</protein>
<dbReference type="STRING" id="5722.A2FEF0"/>
<dbReference type="InterPro" id="IPR053939">
    <property type="entry name" value="UTP25_C"/>
</dbReference>
<feature type="domain" description="UTP25 C-terminal" evidence="4">
    <location>
        <begin position="384"/>
        <end position="551"/>
    </location>
</feature>
<comment type="subcellular location">
    <subcellularLocation>
        <location evidence="1">Nucleus</location>
        <location evidence="1">Nucleolus</location>
    </subcellularLocation>
</comment>
<dbReference type="PANTHER" id="PTHR12933">
    <property type="entry name" value="ORF PROTEIN-RELATED"/>
    <property type="match status" value="1"/>
</dbReference>
<reference evidence="6" key="1">
    <citation type="submission" date="2006-10" db="EMBL/GenBank/DDBJ databases">
        <authorList>
            <person name="Amadeo P."/>
            <person name="Zhao Q."/>
            <person name="Wortman J."/>
            <person name="Fraser-Liggett C."/>
            <person name="Carlton J."/>
        </authorList>
    </citation>
    <scope>NUCLEOTIDE SEQUENCE</scope>
    <source>
        <strain evidence="6">G3</strain>
    </source>
</reference>
<dbReference type="GO" id="GO:0032040">
    <property type="term" value="C:small-subunit processome"/>
    <property type="evidence" value="ECO:0000318"/>
    <property type="project" value="GO_Central"/>
</dbReference>
<dbReference type="AlphaFoldDB" id="A2FEF0"/>
<gene>
    <name evidence="6" type="ORF">TVAG_075430</name>
</gene>
<evidence type="ECO:0000313" key="7">
    <source>
        <dbReference type="Proteomes" id="UP000001542"/>
    </source>
</evidence>
<dbReference type="PANTHER" id="PTHR12933:SF0">
    <property type="entry name" value="U3 SMALL NUCLEOLAR RNA-ASSOCIATED PROTEIN 25 HOMOLOG"/>
    <property type="match status" value="1"/>
</dbReference>
<dbReference type="GO" id="GO:0005730">
    <property type="term" value="C:nucleolus"/>
    <property type="evidence" value="ECO:0000318"/>
    <property type="project" value="GO_Central"/>
</dbReference>
<evidence type="ECO:0000259" key="5">
    <source>
        <dbReference type="Pfam" id="PF22916"/>
    </source>
</evidence>
<name>A2FEF0_TRIV3</name>
<dbReference type="VEuPathDB" id="TrichDB:TVAGG3_0568480"/>
<keyword evidence="3" id="KW-0539">Nucleus</keyword>
<reference evidence="6" key="2">
    <citation type="journal article" date="2007" name="Science">
        <title>Draft genome sequence of the sexually transmitted pathogen Trichomonas vaginalis.</title>
        <authorList>
            <person name="Carlton J.M."/>
            <person name="Hirt R.P."/>
            <person name="Silva J.C."/>
            <person name="Delcher A.L."/>
            <person name="Schatz M."/>
            <person name="Zhao Q."/>
            <person name="Wortman J.R."/>
            <person name="Bidwell S.L."/>
            <person name="Alsmark U.C.M."/>
            <person name="Besteiro S."/>
            <person name="Sicheritz-Ponten T."/>
            <person name="Noel C.J."/>
            <person name="Dacks J.B."/>
            <person name="Foster P.G."/>
            <person name="Simillion C."/>
            <person name="Van de Peer Y."/>
            <person name="Miranda-Saavedra D."/>
            <person name="Barton G.J."/>
            <person name="Westrop G.D."/>
            <person name="Mueller S."/>
            <person name="Dessi D."/>
            <person name="Fiori P.L."/>
            <person name="Ren Q."/>
            <person name="Paulsen I."/>
            <person name="Zhang H."/>
            <person name="Bastida-Corcuera F.D."/>
            <person name="Simoes-Barbosa A."/>
            <person name="Brown M.T."/>
            <person name="Hayes R.D."/>
            <person name="Mukherjee M."/>
            <person name="Okumura C.Y."/>
            <person name="Schneider R."/>
            <person name="Smith A.J."/>
            <person name="Vanacova S."/>
            <person name="Villalvazo M."/>
            <person name="Haas B.J."/>
            <person name="Pertea M."/>
            <person name="Feldblyum T.V."/>
            <person name="Utterback T.R."/>
            <person name="Shu C.L."/>
            <person name="Osoegawa K."/>
            <person name="de Jong P.J."/>
            <person name="Hrdy I."/>
            <person name="Horvathova L."/>
            <person name="Zubacova Z."/>
            <person name="Dolezal P."/>
            <person name="Malik S.B."/>
            <person name="Logsdon J.M. Jr."/>
            <person name="Henze K."/>
            <person name="Gupta A."/>
            <person name="Wang C.C."/>
            <person name="Dunne R.L."/>
            <person name="Upcroft J.A."/>
            <person name="Upcroft P."/>
            <person name="White O."/>
            <person name="Salzberg S.L."/>
            <person name="Tang P."/>
            <person name="Chiu C.-H."/>
            <person name="Lee Y.-S."/>
            <person name="Embley T.M."/>
            <person name="Coombs G.H."/>
            <person name="Mottram J.C."/>
            <person name="Tachezy J."/>
            <person name="Fraser-Liggett C.M."/>
            <person name="Johnson P.J."/>
        </authorList>
    </citation>
    <scope>NUCLEOTIDE SEQUENCE [LARGE SCALE GENOMIC DNA]</scope>
    <source>
        <strain evidence="6">G3</strain>
    </source>
</reference>
<dbReference type="OMA" id="QNWAHLE"/>
<dbReference type="Pfam" id="PF22916">
    <property type="entry name" value="UTP25_NTPase-like"/>
    <property type="match status" value="1"/>
</dbReference>
<evidence type="ECO:0000259" key="4">
    <source>
        <dbReference type="Pfam" id="PF06862"/>
    </source>
</evidence>
<dbReference type="InterPro" id="IPR053940">
    <property type="entry name" value="UTP25_NTPase-like"/>
</dbReference>
<proteinExistence type="inferred from homology"/>